<dbReference type="SUPFAM" id="SSF103473">
    <property type="entry name" value="MFS general substrate transporter"/>
    <property type="match status" value="1"/>
</dbReference>
<feature type="transmembrane region" description="Helical" evidence="7">
    <location>
        <begin position="257"/>
        <end position="277"/>
    </location>
</feature>
<feature type="transmembrane region" description="Helical" evidence="7">
    <location>
        <begin position="44"/>
        <end position="62"/>
    </location>
</feature>
<feature type="transmembrane region" description="Helical" evidence="7">
    <location>
        <begin position="14"/>
        <end position="38"/>
    </location>
</feature>
<gene>
    <name evidence="8" type="ORF">C8P68_103419</name>
</gene>
<dbReference type="InterPro" id="IPR010290">
    <property type="entry name" value="TM_effector"/>
</dbReference>
<dbReference type="Proteomes" id="UP000244168">
    <property type="component" value="Unassembled WGS sequence"/>
</dbReference>
<dbReference type="PANTHER" id="PTHR23513">
    <property type="entry name" value="INTEGRAL MEMBRANE EFFLUX PROTEIN-RELATED"/>
    <property type="match status" value="1"/>
</dbReference>
<evidence type="ECO:0000256" key="7">
    <source>
        <dbReference type="SAM" id="Phobius"/>
    </source>
</evidence>
<dbReference type="CDD" id="cd06173">
    <property type="entry name" value="MFS_MefA_like"/>
    <property type="match status" value="1"/>
</dbReference>
<dbReference type="InterPro" id="IPR036259">
    <property type="entry name" value="MFS_trans_sf"/>
</dbReference>
<keyword evidence="4 7" id="KW-0812">Transmembrane</keyword>
<dbReference type="AlphaFoldDB" id="A0A2T5JBK8"/>
<evidence type="ECO:0000313" key="9">
    <source>
        <dbReference type="Proteomes" id="UP000244168"/>
    </source>
</evidence>
<keyword evidence="2" id="KW-0813">Transport</keyword>
<evidence type="ECO:0000256" key="4">
    <source>
        <dbReference type="ARBA" id="ARBA00022692"/>
    </source>
</evidence>
<dbReference type="Pfam" id="PF05977">
    <property type="entry name" value="MFS_3"/>
    <property type="match status" value="1"/>
</dbReference>
<evidence type="ECO:0000256" key="3">
    <source>
        <dbReference type="ARBA" id="ARBA00022475"/>
    </source>
</evidence>
<evidence type="ECO:0000256" key="5">
    <source>
        <dbReference type="ARBA" id="ARBA00022989"/>
    </source>
</evidence>
<accession>A0A2T5JBK8</accession>
<dbReference type="EMBL" id="QAOQ01000003">
    <property type="protein sequence ID" value="PTQ98258.1"/>
    <property type="molecule type" value="Genomic_DNA"/>
</dbReference>
<comment type="subcellular location">
    <subcellularLocation>
        <location evidence="1">Cell membrane</location>
        <topology evidence="1">Multi-pass membrane protein</topology>
    </subcellularLocation>
</comment>
<feature type="transmembrane region" description="Helical" evidence="7">
    <location>
        <begin position="374"/>
        <end position="394"/>
    </location>
</feature>
<evidence type="ECO:0000256" key="1">
    <source>
        <dbReference type="ARBA" id="ARBA00004651"/>
    </source>
</evidence>
<dbReference type="PANTHER" id="PTHR23513:SF11">
    <property type="entry name" value="STAPHYLOFERRIN A TRANSPORTER"/>
    <property type="match status" value="1"/>
</dbReference>
<dbReference type="OrthoDB" id="9775268at2"/>
<proteinExistence type="predicted"/>
<comment type="caution">
    <text evidence="8">The sequence shown here is derived from an EMBL/GenBank/DDBJ whole genome shotgun (WGS) entry which is preliminary data.</text>
</comment>
<evidence type="ECO:0000313" key="8">
    <source>
        <dbReference type="EMBL" id="PTQ98258.1"/>
    </source>
</evidence>
<keyword evidence="9" id="KW-1185">Reference proteome</keyword>
<feature type="transmembrane region" description="Helical" evidence="7">
    <location>
        <begin position="221"/>
        <end position="245"/>
    </location>
</feature>
<reference evidence="8 9" key="1">
    <citation type="submission" date="2018-04" db="EMBL/GenBank/DDBJ databases">
        <title>Genomic Encyclopedia of Archaeal and Bacterial Type Strains, Phase II (KMG-II): from individual species to whole genera.</title>
        <authorList>
            <person name="Goeker M."/>
        </authorList>
    </citation>
    <scope>NUCLEOTIDE SEQUENCE [LARGE SCALE GENOMIC DNA]</scope>
    <source>
        <strain evidence="8 9">DSM 26809</strain>
    </source>
</reference>
<protein>
    <submittedName>
        <fullName evidence="8">Transmembrane secretion effector</fullName>
    </submittedName>
</protein>
<name>A0A2T5JBK8_9SPHI</name>
<keyword evidence="3" id="KW-1003">Cell membrane</keyword>
<keyword evidence="5 7" id="KW-1133">Transmembrane helix</keyword>
<keyword evidence="6 7" id="KW-0472">Membrane</keyword>
<evidence type="ECO:0000256" key="6">
    <source>
        <dbReference type="ARBA" id="ARBA00023136"/>
    </source>
</evidence>
<dbReference type="GO" id="GO:0005886">
    <property type="term" value="C:plasma membrane"/>
    <property type="evidence" value="ECO:0007669"/>
    <property type="project" value="UniProtKB-SubCell"/>
</dbReference>
<organism evidence="8 9">
    <name type="scientific">Mucilaginibacter yixingensis</name>
    <dbReference type="NCBI Taxonomy" id="1295612"/>
    <lineage>
        <taxon>Bacteria</taxon>
        <taxon>Pseudomonadati</taxon>
        <taxon>Bacteroidota</taxon>
        <taxon>Sphingobacteriia</taxon>
        <taxon>Sphingobacteriales</taxon>
        <taxon>Sphingobacteriaceae</taxon>
        <taxon>Mucilaginibacter</taxon>
    </lineage>
</organism>
<sequence length="411" mass="45204">MSTFRSFKYRNFKLFFYGQSVSLLGTWIQKTAVMWLVYRLTGSAMLLGITGFVSLIPSLILSPYTGSYVDRHDKFKVMKQTQLMAMLQAGALAAVVFFHFYNISTIIFLSLLQGLINAFDVTCRQSMMIELVDDKADLPNAIALNSTMNNMARLVGPALAGILLSTFGEDFCFISNFLSYAPILICLYQMRINTVVTEKPQQHIWAELKEGLDYILSEKDILGLLGLCAVSSLLVIPFTTLMPVFAKDVFHGNSGTFSLFESAVGLGSLFSAIYLARLKAADKLIGTILTASVVFSIGLLIVAFAPVQHVAIAGMVIAGAGMMIQVSGINMYIQTHAQHHMRARAISYYVMAYLGITPVGSLLIGWLAEVMPSRYVVSIEALSGLLAVGAYVGYRWYLQNRKAVANVYTVN</sequence>
<feature type="transmembrane region" description="Helical" evidence="7">
    <location>
        <begin position="284"/>
        <end position="305"/>
    </location>
</feature>
<feature type="transmembrane region" description="Helical" evidence="7">
    <location>
        <begin position="83"/>
        <end position="100"/>
    </location>
</feature>
<feature type="transmembrane region" description="Helical" evidence="7">
    <location>
        <begin position="345"/>
        <end position="368"/>
    </location>
</feature>
<dbReference type="RefSeq" id="WP_107828432.1">
    <property type="nucleotide sequence ID" value="NZ_CP160205.1"/>
</dbReference>
<dbReference type="Gene3D" id="1.20.1250.20">
    <property type="entry name" value="MFS general substrate transporter like domains"/>
    <property type="match status" value="1"/>
</dbReference>
<evidence type="ECO:0000256" key="2">
    <source>
        <dbReference type="ARBA" id="ARBA00022448"/>
    </source>
</evidence>
<feature type="transmembrane region" description="Helical" evidence="7">
    <location>
        <begin position="311"/>
        <end position="333"/>
    </location>
</feature>